<dbReference type="InterPro" id="IPR024983">
    <property type="entry name" value="CHAT_dom"/>
</dbReference>
<feature type="repeat" description="TPR" evidence="1">
    <location>
        <begin position="150"/>
        <end position="183"/>
    </location>
</feature>
<evidence type="ECO:0000313" key="4">
    <source>
        <dbReference type="Proteomes" id="UP001159405"/>
    </source>
</evidence>
<feature type="repeat" description="TPR" evidence="1">
    <location>
        <begin position="1096"/>
        <end position="1129"/>
    </location>
</feature>
<feature type="non-terminal residue" evidence="3">
    <location>
        <position position="1735"/>
    </location>
</feature>
<evidence type="ECO:0000256" key="1">
    <source>
        <dbReference type="PROSITE-ProRule" id="PRU00339"/>
    </source>
</evidence>
<proteinExistence type="predicted"/>
<keyword evidence="4" id="KW-1185">Reference proteome</keyword>
<dbReference type="PANTHER" id="PTHR10098">
    <property type="entry name" value="RAPSYN-RELATED"/>
    <property type="match status" value="1"/>
</dbReference>
<dbReference type="EMBL" id="CALNXK010000193">
    <property type="protein sequence ID" value="CAH3174693.1"/>
    <property type="molecule type" value="Genomic_DNA"/>
</dbReference>
<dbReference type="Gene3D" id="1.25.40.10">
    <property type="entry name" value="Tetratricopeptide repeat domain"/>
    <property type="match status" value="4"/>
</dbReference>
<dbReference type="Pfam" id="PF13374">
    <property type="entry name" value="TPR_10"/>
    <property type="match status" value="1"/>
</dbReference>
<feature type="repeat" description="TPR" evidence="1">
    <location>
        <begin position="814"/>
        <end position="847"/>
    </location>
</feature>
<name>A0ABN8R5N5_9CNID</name>
<dbReference type="Pfam" id="PF13424">
    <property type="entry name" value="TPR_12"/>
    <property type="match status" value="6"/>
</dbReference>
<feature type="domain" description="CHAT" evidence="2">
    <location>
        <begin position="1481"/>
        <end position="1735"/>
    </location>
</feature>
<dbReference type="SUPFAM" id="SSF48452">
    <property type="entry name" value="TPR-like"/>
    <property type="match status" value="5"/>
</dbReference>
<organism evidence="3 4">
    <name type="scientific">Porites lobata</name>
    <dbReference type="NCBI Taxonomy" id="104759"/>
    <lineage>
        <taxon>Eukaryota</taxon>
        <taxon>Metazoa</taxon>
        <taxon>Cnidaria</taxon>
        <taxon>Anthozoa</taxon>
        <taxon>Hexacorallia</taxon>
        <taxon>Scleractinia</taxon>
        <taxon>Fungiina</taxon>
        <taxon>Poritidae</taxon>
        <taxon>Porites</taxon>
    </lineage>
</organism>
<feature type="repeat" description="TPR" evidence="1">
    <location>
        <begin position="976"/>
        <end position="1009"/>
    </location>
</feature>
<dbReference type="InterPro" id="IPR019734">
    <property type="entry name" value="TPR_rpt"/>
</dbReference>
<protein>
    <recommendedName>
        <fullName evidence="2">CHAT domain-containing protein</fullName>
    </recommendedName>
</protein>
<reference evidence="3 4" key="1">
    <citation type="submission" date="2022-05" db="EMBL/GenBank/DDBJ databases">
        <authorList>
            <consortium name="Genoscope - CEA"/>
            <person name="William W."/>
        </authorList>
    </citation>
    <scope>NUCLEOTIDE SEQUENCE [LARGE SCALE GENOMIC DNA]</scope>
</reference>
<dbReference type="InterPro" id="IPR011990">
    <property type="entry name" value="TPR-like_helical_dom_sf"/>
</dbReference>
<accession>A0ABN8R5N5</accession>
<feature type="domain" description="CHAT" evidence="2">
    <location>
        <begin position="421"/>
        <end position="693"/>
    </location>
</feature>
<dbReference type="PANTHER" id="PTHR10098:SF108">
    <property type="entry name" value="TETRATRICOPEPTIDE REPEAT PROTEIN 28"/>
    <property type="match status" value="1"/>
</dbReference>
<feature type="repeat" description="TPR" evidence="1">
    <location>
        <begin position="936"/>
        <end position="969"/>
    </location>
</feature>
<feature type="repeat" description="TPR" evidence="1">
    <location>
        <begin position="1136"/>
        <end position="1169"/>
    </location>
</feature>
<dbReference type="Proteomes" id="UP001159405">
    <property type="component" value="Unassembled WGS sequence"/>
</dbReference>
<evidence type="ECO:0000313" key="3">
    <source>
        <dbReference type="EMBL" id="CAH3174693.1"/>
    </source>
</evidence>
<feature type="repeat" description="TPR" evidence="1">
    <location>
        <begin position="1056"/>
        <end position="1089"/>
    </location>
</feature>
<feature type="repeat" description="TPR" evidence="1">
    <location>
        <begin position="110"/>
        <end position="143"/>
    </location>
</feature>
<dbReference type="Pfam" id="PF13176">
    <property type="entry name" value="TPR_7"/>
    <property type="match status" value="1"/>
</dbReference>
<feature type="repeat" description="TPR" evidence="1">
    <location>
        <begin position="1216"/>
        <end position="1249"/>
    </location>
</feature>
<dbReference type="Pfam" id="PF12770">
    <property type="entry name" value="CHAT"/>
    <property type="match status" value="2"/>
</dbReference>
<dbReference type="PROSITE" id="PS50005">
    <property type="entry name" value="TPR"/>
    <property type="match status" value="10"/>
</dbReference>
<comment type="caution">
    <text evidence="3">The sequence shown here is derived from an EMBL/GenBank/DDBJ whole genome shotgun (WGS) entry which is preliminary data.</text>
</comment>
<keyword evidence="1" id="KW-0802">TPR repeat</keyword>
<evidence type="ECO:0000259" key="2">
    <source>
        <dbReference type="Pfam" id="PF12770"/>
    </source>
</evidence>
<gene>
    <name evidence="3" type="ORF">PLOB_00015383</name>
</gene>
<feature type="repeat" description="TPR" evidence="1">
    <location>
        <begin position="896"/>
        <end position="929"/>
    </location>
</feature>
<sequence length="1735" mass="193589">MSLCEYLKAKEYFLNALFIKKETGDRKGEGMVYGNFASVFQSLGEYAKAEGYLQNALQIMEEMCDKNGEASCYGNLATVFHSIGEYAKAEDYSQKALAICKDMGNEKGEATNYGNLGAVFQSLGEFAKAIKYHEKALALRKKIGDKKGEADDYGNLGTLFYSTGDYAKAQGYYELALSIRKEISDKGGEATDQGNLGNVFRDLGEYSKACEYHNKALSICKEIRDIRGQCEWHFYLALDILAKGDTQEAFSNLYASIHENENLLGFLGNSDQFKIAFLEEHALSYQLLSKLFCDAGKTSDALHVVELGRARALRDLMSAQYSVEKEIPVSPQTRVGIEKVMERESSVYVNDCLLDKAMERSVDEVLTSKTLIRKFKVSDQQTCEDRSWLPASNVSRWTSESCPEEDPTDKIQDLEVSLELYYRMLVTPVVKFLNEPEILIVPDRSLYEIPFAALKDENGEYLSERFRIRIVPSLMTLKLIQDSPVEYHSKSGALIVGDPDVGPVLYKGAVCNPIRLPSAAEEAHLIGQLLGAEPLLGQQATKQAVVQRINSVGLVHFAAHGNAERGEIVLAPPRPTTGTPQEEDYLLTMTDISQIRLRAKLVVLSCCHSARGKIKAEGVVGIARAFLGSGARSVLVTLWAIDDEETLQFMSRFYEHLVRGESASESLHKAMKWMRENNFPNVRQWAPFTLIGDDVTLDFEQQQENITCKNLQSQKLRLQKLLLLISAHCFYSLGLAETRVMDDVTDVGLSLCIGILVAAFLLATNRVPKALQILKECLKLLNNKIFRSEKDFVRSTTRVVYVQMFKGYHRESEGNAAYELAKLYDHQRKYKEAEELFKKSLNIMIKTGNKQGEGSCYGNLGSVSWSLGENAKARWYLEKSLAFRKENINGDKEGEAADYSNLGNVFQSIGEYRKAKEYHDKALAMMKLTGNRKKEASCYGNMGIAWHSLGEYTKGIEYLEKALRIRKETGDKKGEASDYSNLGRMFQSSREFNKAVKCYEKALPLTKDIGDRKNEASCYGNLAALFQSVGDSIKANDYHEKAIAIRREIGDRKGEAESFRTLGSACETCAEYVKATEYFENALAIEREMGNKSGEATCYGNLGAVSHSVGEYTQAKDYFEKALAIVVEVGDKDKEASCYGNLGMVFCSLDEHAKAKEYLEKAIAIRKQIGDIEGEIADYGNLGNVFESLGEFTKSREYHEKALATAKKVGDKKKEASCYANLGNVMQCSGEITKAKEYLEKAIVLSKENGDVQTELASHINLSYGELLVGNVSGAKSHLFASIKNSEDIQNFLKDNDKLKISFLEKHCDSYQLLSACYLITGNPNEALSVAELGRARALADLMSAQYSVEKQTSIDPQSWVGIERIAKNENNCICLYISYTFSAEDLFLWILKADEQTAFRHVDVDDCFYQHGTIRNEDEIFGDQMLSKFLLLSHGHCEDRSWFSSSVSQQTRESPENCEARVRKPTEKKEQDPDETLALYYKVIIAPVADLLDKEEIIIVPDRSLFKVPFAALKNDSGKYLSESYRIRIVPSLTTFKLIQDTPADYHSQTGALIVGDPDVGEVLFKGDVCNPPRLPSAEEEAKMIGRLLGTKPLLGEQATKQAVLQAISSVSLIHFAAHGNAERGEIALAPVRPNDEIPEEEDYLLTMADIAQVRLRAKLVVLSCCHSARGDIKAEGAVGIARAFLGSGARSVLVALWAIDDEATMQFMSRFYEQLVRGESASESLHQAMKWMR</sequence>
<dbReference type="SMART" id="SM00028">
    <property type="entry name" value="TPR"/>
    <property type="match status" value="16"/>
</dbReference>